<dbReference type="InterPro" id="IPR020846">
    <property type="entry name" value="MFS_dom"/>
</dbReference>
<evidence type="ECO:0000313" key="10">
    <source>
        <dbReference type="EMBL" id="KAK8240297.1"/>
    </source>
</evidence>
<protein>
    <submittedName>
        <fullName evidence="10">Sugar transporter</fullName>
    </submittedName>
</protein>
<dbReference type="PROSITE" id="PS50850">
    <property type="entry name" value="MFS"/>
    <property type="match status" value="1"/>
</dbReference>
<proteinExistence type="inferred from homology"/>
<accession>A0ABR1YVS2</accession>
<dbReference type="SUPFAM" id="SSF103473">
    <property type="entry name" value="MFS general substrate transporter"/>
    <property type="match status" value="1"/>
</dbReference>
<dbReference type="InterPro" id="IPR050360">
    <property type="entry name" value="MFS_Sugar_Transporters"/>
</dbReference>
<keyword evidence="11" id="KW-1185">Reference proteome</keyword>
<feature type="transmembrane region" description="Helical" evidence="8">
    <location>
        <begin position="324"/>
        <end position="349"/>
    </location>
</feature>
<dbReference type="InterPro" id="IPR005828">
    <property type="entry name" value="MFS_sugar_transport-like"/>
</dbReference>
<evidence type="ECO:0000256" key="2">
    <source>
        <dbReference type="ARBA" id="ARBA00010992"/>
    </source>
</evidence>
<name>A0ABR1YVS2_9PEZI</name>
<feature type="domain" description="Major facilitator superfamily (MFS) profile" evidence="9">
    <location>
        <begin position="10"/>
        <end position="460"/>
    </location>
</feature>
<evidence type="ECO:0000313" key="11">
    <source>
        <dbReference type="Proteomes" id="UP001492380"/>
    </source>
</evidence>
<dbReference type="PANTHER" id="PTHR48022:SF54">
    <property type="entry name" value="GLUCOSE TRANSPORTER, PUTATIVE (AFU_ORTHOLOGUE AFUA_8G00890)-RELATED"/>
    <property type="match status" value="1"/>
</dbReference>
<dbReference type="EMBL" id="JBBWRZ010000003">
    <property type="protein sequence ID" value="KAK8240297.1"/>
    <property type="molecule type" value="Genomic_DNA"/>
</dbReference>
<feature type="transmembrane region" description="Helical" evidence="8">
    <location>
        <begin position="298"/>
        <end position="317"/>
    </location>
</feature>
<dbReference type="CDD" id="cd17356">
    <property type="entry name" value="MFS_HXT"/>
    <property type="match status" value="1"/>
</dbReference>
<dbReference type="InterPro" id="IPR036259">
    <property type="entry name" value="MFS_trans_sf"/>
</dbReference>
<feature type="transmembrane region" description="Helical" evidence="8">
    <location>
        <begin position="438"/>
        <end position="456"/>
    </location>
</feature>
<keyword evidence="5 8" id="KW-1133">Transmembrane helix</keyword>
<dbReference type="Pfam" id="PF00083">
    <property type="entry name" value="Sugar_tr"/>
    <property type="match status" value="1"/>
</dbReference>
<dbReference type="PANTHER" id="PTHR48022">
    <property type="entry name" value="PLASTIDIC GLUCOSE TRANSPORTER 4"/>
    <property type="match status" value="1"/>
</dbReference>
<organism evidence="10 11">
    <name type="scientific">Phyllosticta capitalensis</name>
    <dbReference type="NCBI Taxonomy" id="121624"/>
    <lineage>
        <taxon>Eukaryota</taxon>
        <taxon>Fungi</taxon>
        <taxon>Dikarya</taxon>
        <taxon>Ascomycota</taxon>
        <taxon>Pezizomycotina</taxon>
        <taxon>Dothideomycetes</taxon>
        <taxon>Dothideomycetes incertae sedis</taxon>
        <taxon>Botryosphaeriales</taxon>
        <taxon>Phyllostictaceae</taxon>
        <taxon>Phyllosticta</taxon>
    </lineage>
</organism>
<keyword evidence="10" id="KW-0762">Sugar transport</keyword>
<feature type="transmembrane region" description="Helical" evidence="8">
    <location>
        <begin position="52"/>
        <end position="70"/>
    </location>
</feature>
<evidence type="ECO:0000256" key="6">
    <source>
        <dbReference type="ARBA" id="ARBA00023136"/>
    </source>
</evidence>
<comment type="similarity">
    <text evidence="2 7">Belongs to the major facilitator superfamily. Sugar transporter (TC 2.A.1.1) family.</text>
</comment>
<evidence type="ECO:0000256" key="1">
    <source>
        <dbReference type="ARBA" id="ARBA00004141"/>
    </source>
</evidence>
<keyword evidence="3 7" id="KW-0813">Transport</keyword>
<keyword evidence="4 8" id="KW-0812">Transmembrane</keyword>
<feature type="transmembrane region" description="Helical" evidence="8">
    <location>
        <begin position="274"/>
        <end position="292"/>
    </location>
</feature>
<dbReference type="InterPro" id="IPR003663">
    <property type="entry name" value="Sugar/inositol_transpt"/>
</dbReference>
<comment type="caution">
    <text evidence="10">The sequence shown here is derived from an EMBL/GenBank/DDBJ whole genome shotgun (WGS) entry which is preliminary data.</text>
</comment>
<dbReference type="Proteomes" id="UP001492380">
    <property type="component" value="Unassembled WGS sequence"/>
</dbReference>
<dbReference type="NCBIfam" id="TIGR00879">
    <property type="entry name" value="SP"/>
    <property type="match status" value="1"/>
</dbReference>
<reference evidence="10 11" key="1">
    <citation type="submission" date="2024-04" db="EMBL/GenBank/DDBJ databases">
        <title>Phyllosticta paracitricarpa is synonymous to the EU quarantine fungus P. citricarpa based on phylogenomic analyses.</title>
        <authorList>
            <consortium name="Lawrence Berkeley National Laboratory"/>
            <person name="Van Ingen-Buijs V.A."/>
            <person name="Van Westerhoven A.C."/>
            <person name="Haridas S."/>
            <person name="Skiadas P."/>
            <person name="Martin F."/>
            <person name="Groenewald J.Z."/>
            <person name="Crous P.W."/>
            <person name="Seidl M.F."/>
        </authorList>
    </citation>
    <scope>NUCLEOTIDE SEQUENCE [LARGE SCALE GENOMIC DNA]</scope>
    <source>
        <strain evidence="10 11">CBS 123374</strain>
    </source>
</reference>
<evidence type="ECO:0000259" key="9">
    <source>
        <dbReference type="PROSITE" id="PS50850"/>
    </source>
</evidence>
<dbReference type="Gene3D" id="1.20.1250.20">
    <property type="entry name" value="MFS general substrate transporter like domains"/>
    <property type="match status" value="1"/>
</dbReference>
<evidence type="ECO:0000256" key="4">
    <source>
        <dbReference type="ARBA" id="ARBA00022692"/>
    </source>
</evidence>
<evidence type="ECO:0000256" key="5">
    <source>
        <dbReference type="ARBA" id="ARBA00022989"/>
    </source>
</evidence>
<evidence type="ECO:0000256" key="7">
    <source>
        <dbReference type="RuleBase" id="RU003346"/>
    </source>
</evidence>
<sequence>MYTITNIYVLAAFGTIGSALFGFDVSSMSAWIGTDQYADYFNNPNSDLQGGITASMSAGSFAGALAAGFICDKLGRKRAMELASLIWIIGSAIQCSSQNVAQLVAGRVINGFSVGILSSQVPVYLAELSPGRIRGRVVGAAQLNIEFGILLMYLVSYGCSYIPGTASFRLAWGLQGIPALVLLAALLFFPESPRWLASKDRWEESLHVLALLHGKGDSQHPIVQAEYLEVREAVRIASEAAELPIIGLFGPKMWRRTLAGTSVQMWQQLLGGNVMMYYVVYVFQMAGLTGNVNLTSSLIQYIIFLVTTFVTLAFGIERVGRRHFLIWGALLMMAFNFAVGGLMASYGHFVPDGVDGSPTVRWQVKGPPAKGIIACSYLFVAMYGFTWAPVAWIYCSEVFPLRWRAKGVGLSAATNWAFNFALAYFVPPAFRNIQWRTYIIFGVFCACAAFHSMLGFPETIGKTLEELDLVFEPDVKPWKTGGMKSNFAERVAAVENKMVEGNEPAGVEVGEKAPVFRHEQAASAV</sequence>
<evidence type="ECO:0000256" key="3">
    <source>
        <dbReference type="ARBA" id="ARBA00022448"/>
    </source>
</evidence>
<feature type="transmembrane region" description="Helical" evidence="8">
    <location>
        <begin position="369"/>
        <end position="395"/>
    </location>
</feature>
<comment type="subcellular location">
    <subcellularLocation>
        <location evidence="1">Membrane</location>
        <topology evidence="1">Multi-pass membrane protein</topology>
    </subcellularLocation>
</comment>
<dbReference type="InterPro" id="IPR005829">
    <property type="entry name" value="Sugar_transporter_CS"/>
</dbReference>
<dbReference type="PRINTS" id="PR00171">
    <property type="entry name" value="SUGRTRNSPORT"/>
</dbReference>
<evidence type="ECO:0000256" key="8">
    <source>
        <dbReference type="SAM" id="Phobius"/>
    </source>
</evidence>
<feature type="transmembrane region" description="Helical" evidence="8">
    <location>
        <begin position="147"/>
        <end position="164"/>
    </location>
</feature>
<feature type="transmembrane region" description="Helical" evidence="8">
    <location>
        <begin position="407"/>
        <end position="426"/>
    </location>
</feature>
<dbReference type="PROSITE" id="PS00217">
    <property type="entry name" value="SUGAR_TRANSPORT_2"/>
    <property type="match status" value="1"/>
</dbReference>
<feature type="transmembrane region" description="Helical" evidence="8">
    <location>
        <begin position="170"/>
        <end position="189"/>
    </location>
</feature>
<feature type="transmembrane region" description="Helical" evidence="8">
    <location>
        <begin position="7"/>
        <end position="32"/>
    </location>
</feature>
<dbReference type="PROSITE" id="PS00216">
    <property type="entry name" value="SUGAR_TRANSPORT_1"/>
    <property type="match status" value="1"/>
</dbReference>
<gene>
    <name evidence="10" type="ORF">HDK90DRAFT_179285</name>
</gene>
<keyword evidence="6 8" id="KW-0472">Membrane</keyword>